<dbReference type="InterPro" id="IPR056201">
    <property type="entry name" value="Cas8b_N"/>
</dbReference>
<dbReference type="Pfam" id="PF24122">
    <property type="entry name" value="Cas8b_C"/>
    <property type="match status" value="1"/>
</dbReference>
<evidence type="ECO:0000259" key="2">
    <source>
        <dbReference type="Pfam" id="PF24121"/>
    </source>
</evidence>
<dbReference type="InterPro" id="IPR056202">
    <property type="entry name" value="Cas8b_C"/>
</dbReference>
<name>N1WQA8_9LEPT</name>
<dbReference type="STRING" id="1218598.LEP1GSC060_2315"/>
<feature type="domain" description="Type I-B CRISPR Cas8b C-terminal" evidence="3">
    <location>
        <begin position="418"/>
        <end position="625"/>
    </location>
</feature>
<dbReference type="RefSeq" id="WP_002994970.1">
    <property type="nucleotide sequence ID" value="NZ_AOHC02000012.1"/>
</dbReference>
<gene>
    <name evidence="4" type="ORF">LEP1GSC060_2315</name>
</gene>
<evidence type="ECO:0000313" key="4">
    <source>
        <dbReference type="EMBL" id="EMY79324.1"/>
    </source>
</evidence>
<accession>N1WQA8</accession>
<dbReference type="AlphaFoldDB" id="N1WQA8"/>
<dbReference type="NCBIfam" id="TIGR04413">
    <property type="entry name" value="MYXAN_cmx8"/>
    <property type="match status" value="1"/>
</dbReference>
<sequence>MKKQIASDKEKLPLTQNSKSKKESLEKIEEITLEYKLHELPSSQHKAGLAGLYLIIDWLDKQDINKDLIKKTEISETGLKVTLTKKDVKDLFDEIYKLEDVEIMNGTKPKKGEFQSFEKIEKTTFYFYEVETKSKRKDKKTNDILEPNNEIVKKEKNKKTGKLKDVKYYIYIDKFPEKKLDKDEEEIEPIHEEEIEDTITYYKYNITYPMGSFIKSYDQSSESSWTKLWREAQWLLKGDRQRLIYENPNSEIEIIWEKFTKDKKENNLSKVLFLSAQNSNAEKVDFKETNKSKFLLHFWVFISQPYAYWTQRKEKDKYKTDEHGFVITIPDIAKLESFIFIFNDLIQNQDKEIKKYPIKRPDQAVVYLPGLAGLLLLKNIHDTLKKKIHSNFSDVVFGIDLFHYDYEWKNGKAKKNRASIFKGYTRIKPDIEFENKAANIKKLYNNFFFQEQLLQNLFDIREQLEGFYNLFCTREYEYFFQYGKGFFKTDAITYFKEIKIKGEQDMSEEEKIPKDINELIYQIIYTYVRTKLKTKFNQEWGDTFKEGTAQKNRNKIAAEAFLSIRSIKAKDDFITYFTSTICSVSQRLGEDGYTTLAQALYDEKSESVPGWEKIRVLAMLALSANS</sequence>
<evidence type="ECO:0000256" key="1">
    <source>
        <dbReference type="SAM" id="MobiDB-lite"/>
    </source>
</evidence>
<reference evidence="4" key="1">
    <citation type="submission" date="2013-03" db="EMBL/GenBank/DDBJ databases">
        <authorList>
            <person name="Harkins D.M."/>
            <person name="Durkin A.S."/>
            <person name="Brinkac L.M."/>
            <person name="Haft D.H."/>
            <person name="Selengut J.D."/>
            <person name="Sanka R."/>
            <person name="DePew J."/>
            <person name="Purushe J."/>
            <person name="Hartskeerl R.A."/>
            <person name="Ahmed A."/>
            <person name="van der Linden H."/>
            <person name="Goris M.G.A."/>
            <person name="Vinetz J.M."/>
            <person name="Sutton G.G."/>
            <person name="Nierman W.C."/>
            <person name="Fouts D.E."/>
        </authorList>
    </citation>
    <scope>NUCLEOTIDE SEQUENCE [LARGE SCALE GENOMIC DNA]</scope>
    <source>
        <strain evidence="4">ICFT</strain>
    </source>
</reference>
<organism evidence="4 5">
    <name type="scientific">Leptospira weilii serovar Ranarum str. ICFT</name>
    <dbReference type="NCBI Taxonomy" id="1218598"/>
    <lineage>
        <taxon>Bacteria</taxon>
        <taxon>Pseudomonadati</taxon>
        <taxon>Spirochaetota</taxon>
        <taxon>Spirochaetia</taxon>
        <taxon>Leptospirales</taxon>
        <taxon>Leptospiraceae</taxon>
        <taxon>Leptospira</taxon>
    </lineage>
</organism>
<comment type="caution">
    <text evidence="4">The sequence shown here is derived from an EMBL/GenBank/DDBJ whole genome shotgun (WGS) entry which is preliminary data.</text>
</comment>
<dbReference type="OrthoDB" id="346140at2"/>
<dbReference type="Pfam" id="PF24121">
    <property type="entry name" value="Cas8b_N"/>
    <property type="match status" value="1"/>
</dbReference>
<dbReference type="EMBL" id="AOHC02000012">
    <property type="protein sequence ID" value="EMY79324.1"/>
    <property type="molecule type" value="Genomic_DNA"/>
</dbReference>
<proteinExistence type="predicted"/>
<dbReference type="Proteomes" id="UP000012313">
    <property type="component" value="Unassembled WGS sequence"/>
</dbReference>
<feature type="compositionally biased region" description="Basic and acidic residues" evidence="1">
    <location>
        <begin position="1"/>
        <end position="12"/>
    </location>
</feature>
<evidence type="ECO:0000259" key="3">
    <source>
        <dbReference type="Pfam" id="PF24122"/>
    </source>
</evidence>
<protein>
    <submittedName>
        <fullName evidence="4">Uncharacterized protein</fullName>
    </submittedName>
</protein>
<feature type="region of interest" description="Disordered" evidence="1">
    <location>
        <begin position="1"/>
        <end position="24"/>
    </location>
</feature>
<evidence type="ECO:0000313" key="5">
    <source>
        <dbReference type="Proteomes" id="UP000012313"/>
    </source>
</evidence>
<dbReference type="InterPro" id="IPR030928">
    <property type="entry name" value="MYXAN_cmx8"/>
</dbReference>
<keyword evidence="5" id="KW-1185">Reference proteome</keyword>
<feature type="domain" description="Type I-B CRISPR Cas8b N-terminal" evidence="2">
    <location>
        <begin position="178"/>
        <end position="388"/>
    </location>
</feature>